<evidence type="ECO:0000256" key="1">
    <source>
        <dbReference type="SAM" id="Phobius"/>
    </source>
</evidence>
<reference evidence="5 6" key="1">
    <citation type="submission" date="2023-09" db="EMBL/GenBank/DDBJ databases">
        <title>Nesidiocoris tenuis whole genome shotgun sequence.</title>
        <authorList>
            <person name="Shibata T."/>
            <person name="Shimoda M."/>
            <person name="Kobayashi T."/>
            <person name="Uehara T."/>
        </authorList>
    </citation>
    <scope>NUCLEOTIDE SEQUENCE [LARGE SCALE GENOMIC DNA]</scope>
    <source>
        <strain evidence="5 6">Japan</strain>
    </source>
</reference>
<dbReference type="PANTHER" id="PTHR47327:SF1">
    <property type="entry name" value="RE15579P"/>
    <property type="match status" value="1"/>
</dbReference>
<feature type="domain" description="Apple" evidence="3">
    <location>
        <begin position="23"/>
        <end position="109"/>
    </location>
</feature>
<keyword evidence="1" id="KW-1133">Transmembrane helix</keyword>
<dbReference type="Pfam" id="PF00024">
    <property type="entry name" value="PAN_1"/>
    <property type="match status" value="2"/>
</dbReference>
<evidence type="ECO:0000313" key="5">
    <source>
        <dbReference type="EMBL" id="BET00102.1"/>
    </source>
</evidence>
<dbReference type="InterPro" id="IPR003609">
    <property type="entry name" value="Pan_app"/>
</dbReference>
<dbReference type="CDD" id="cd01099">
    <property type="entry name" value="PAN_AP_HGF"/>
    <property type="match status" value="1"/>
</dbReference>
<evidence type="ECO:0000259" key="4">
    <source>
        <dbReference type="PROSITE" id="PS51034"/>
    </source>
</evidence>
<keyword evidence="1" id="KW-0472">Membrane</keyword>
<dbReference type="InterPro" id="IPR052774">
    <property type="entry name" value="Celegans_DevNeuronal_Protein"/>
</dbReference>
<name>A0ABN7B6S0_9HEMI</name>
<dbReference type="EMBL" id="AP028919">
    <property type="protein sequence ID" value="BET00102.1"/>
    <property type="molecule type" value="Genomic_DNA"/>
</dbReference>
<dbReference type="Proteomes" id="UP001307889">
    <property type="component" value="Chromosome 11"/>
</dbReference>
<evidence type="ECO:0000259" key="3">
    <source>
        <dbReference type="PROSITE" id="PS50948"/>
    </source>
</evidence>
<dbReference type="InterPro" id="IPR001507">
    <property type="entry name" value="ZP_dom"/>
</dbReference>
<keyword evidence="6" id="KW-1185">Reference proteome</keyword>
<keyword evidence="1" id="KW-0812">Transmembrane</keyword>
<feature type="domain" description="ZP" evidence="4">
    <location>
        <begin position="302"/>
        <end position="562"/>
    </location>
</feature>
<organism evidence="5 6">
    <name type="scientific">Nesidiocoris tenuis</name>
    <dbReference type="NCBI Taxonomy" id="355587"/>
    <lineage>
        <taxon>Eukaryota</taxon>
        <taxon>Metazoa</taxon>
        <taxon>Ecdysozoa</taxon>
        <taxon>Arthropoda</taxon>
        <taxon>Hexapoda</taxon>
        <taxon>Insecta</taxon>
        <taxon>Pterygota</taxon>
        <taxon>Neoptera</taxon>
        <taxon>Paraneoptera</taxon>
        <taxon>Hemiptera</taxon>
        <taxon>Heteroptera</taxon>
        <taxon>Panheteroptera</taxon>
        <taxon>Cimicomorpha</taxon>
        <taxon>Miridae</taxon>
        <taxon>Dicyphina</taxon>
        <taxon>Nesidiocoris</taxon>
    </lineage>
</organism>
<dbReference type="SMART" id="SM00473">
    <property type="entry name" value="PAN_AP"/>
    <property type="match status" value="2"/>
</dbReference>
<feature type="domain" description="Apple" evidence="3">
    <location>
        <begin position="212"/>
        <end position="296"/>
    </location>
</feature>
<gene>
    <name evidence="5" type="ORF">NTJ_12918</name>
</gene>
<feature type="transmembrane region" description="Helical" evidence="1">
    <location>
        <begin position="618"/>
        <end position="645"/>
    </location>
</feature>
<dbReference type="PROSITE" id="PS51034">
    <property type="entry name" value="ZP_2"/>
    <property type="match status" value="1"/>
</dbReference>
<dbReference type="SUPFAM" id="SSF57414">
    <property type="entry name" value="Hairpin loop containing domain-like"/>
    <property type="match status" value="2"/>
</dbReference>
<feature type="signal peptide" evidence="2">
    <location>
        <begin position="1"/>
        <end position="21"/>
    </location>
</feature>
<protein>
    <submittedName>
        <fullName evidence="5">Zona pellucida-like domain</fullName>
    </submittedName>
</protein>
<feature type="chain" id="PRO_5046414627" evidence="2">
    <location>
        <begin position="22"/>
        <end position="696"/>
    </location>
</feature>
<dbReference type="Gene3D" id="3.50.4.10">
    <property type="entry name" value="Hepatocyte Growth Factor"/>
    <property type="match status" value="2"/>
</dbReference>
<dbReference type="PROSITE" id="PS50948">
    <property type="entry name" value="PAN"/>
    <property type="match status" value="3"/>
</dbReference>
<keyword evidence="2" id="KW-0732">Signal</keyword>
<sequence length="696" mass="76710">MADLNELVFAIVIITIKFAAGQCPEGRWLTFTRTSGYQPRLPVRPSLLYSSTYGSSINAECYNRCRESTDCAGYILDYATASCFKVETAPGFEIRLLDSPGVAYFAKTCLTLPNNCSEKAWSVELVPGYALYSQHVLTITDVDTKTDCAEACVTQATKGEPCLSANYDPGARACALSSYDRWTSPDVFVPTTLRTQEYIENICLTELKQQVCWKLPLVNKTSIRADLQLFNFTRQMCMDRCSDEVYFRCRAFSFLSKTGECLLHADAALSPGSGSSELYPQLQDTQGGEYVETMPCVDMTVECDKEHMNVTLHSENFNGRLSVVGRTNECTSSGKGNDATTLVVPLPTSENDVNVCNVQIIYAIGRYNRTQASAVLLVQRHDLIERAGDWVVRAVCLLTEGEPPPTMNNITLDTGYSVQGPSVQTEVTGEWGIVVTNFTEPRARLMLLDAHTGKLATDVKIGDPVVLRIEISPPYNVSLVRAHHLVASSGDARESLFLLDPSGCPPNPTIFPGLVATSNTTLDGRFVTFRFPSSPLLNLGVMLTFSSTPLQPTDCGTGVTSYGRRRRSTDAIFEEVPLQLSIVVRPQNSSEIFNPVLQASYGGDALDALQNGSNAYCFGFLSVSLLFLFFLLAQCVILTIVCICWRRKVKELRASDTISLGRDFDYPSVPRHVTFADNVMSYPPRDLRLSTPMKKT</sequence>
<evidence type="ECO:0000256" key="2">
    <source>
        <dbReference type="SAM" id="SignalP"/>
    </source>
</evidence>
<proteinExistence type="predicted"/>
<evidence type="ECO:0000313" key="6">
    <source>
        <dbReference type="Proteomes" id="UP001307889"/>
    </source>
</evidence>
<accession>A0ABN7B6S0</accession>
<dbReference type="PANTHER" id="PTHR47327">
    <property type="entry name" value="FI18240P1-RELATED"/>
    <property type="match status" value="1"/>
</dbReference>
<feature type="domain" description="Apple" evidence="3">
    <location>
        <begin position="116"/>
        <end position="203"/>
    </location>
</feature>